<dbReference type="InterPro" id="IPR035903">
    <property type="entry name" value="HesB-like_dom_sf"/>
</dbReference>
<proteinExistence type="inferred from homology"/>
<comment type="similarity">
    <text evidence="1">Belongs to the HesB/IscA family.</text>
</comment>
<dbReference type="Proteomes" id="UP001176940">
    <property type="component" value="Unassembled WGS sequence"/>
</dbReference>
<dbReference type="InterPro" id="IPR016092">
    <property type="entry name" value="ATAP"/>
</dbReference>
<dbReference type="NCBIfam" id="TIGR00049">
    <property type="entry name" value="iron-sulfur cluster assembly accessory protein"/>
    <property type="match status" value="1"/>
</dbReference>
<sequence length="146" mass="16032">MAAARALCSVLLRPRRRSLLSLWAAFSRPVRCASDAAADGDVYLAESCVRRLRQVISGPEFLRLQVDSGGCSGFQYKFSLDTCVTDEDRMFGEDGAHVVVDVHSLQLIRGSTIEYCEELIRSSFQLTHNPQAAHGCSCGTSFSLKL</sequence>
<evidence type="ECO:0000256" key="1">
    <source>
        <dbReference type="ARBA" id="ARBA00006718"/>
    </source>
</evidence>
<dbReference type="InterPro" id="IPR000361">
    <property type="entry name" value="ATAP_core_dom"/>
</dbReference>
<reference evidence="3" key="1">
    <citation type="submission" date="2023-07" db="EMBL/GenBank/DDBJ databases">
        <authorList>
            <person name="Stuckert A."/>
        </authorList>
    </citation>
    <scope>NUCLEOTIDE SEQUENCE</scope>
</reference>
<gene>
    <name evidence="3" type="ORF">RIMI_LOCUS13175345</name>
</gene>
<accession>A0ABN9LU30</accession>
<dbReference type="PANTHER" id="PTHR43011">
    <property type="entry name" value="IRON-SULFUR CLUSTER ASSEMBLY 2 HOMOLOG, MITOCHONDRIAL"/>
    <property type="match status" value="1"/>
</dbReference>
<evidence type="ECO:0000313" key="4">
    <source>
        <dbReference type="Proteomes" id="UP001176940"/>
    </source>
</evidence>
<keyword evidence="4" id="KW-1185">Reference proteome</keyword>
<protein>
    <recommendedName>
        <fullName evidence="2">Core domain-containing protein</fullName>
    </recommendedName>
</protein>
<evidence type="ECO:0000313" key="3">
    <source>
        <dbReference type="EMBL" id="CAJ0950788.1"/>
    </source>
</evidence>
<dbReference type="PANTHER" id="PTHR43011:SF1">
    <property type="entry name" value="IRON-SULFUR CLUSTER ASSEMBLY 2 HOMOLOG, MITOCHONDRIAL"/>
    <property type="match status" value="1"/>
</dbReference>
<comment type="caution">
    <text evidence="3">The sequence shown here is derived from an EMBL/GenBank/DDBJ whole genome shotgun (WGS) entry which is preliminary data.</text>
</comment>
<dbReference type="Pfam" id="PF01521">
    <property type="entry name" value="Fe-S_biosyn"/>
    <property type="match status" value="1"/>
</dbReference>
<organism evidence="3 4">
    <name type="scientific">Ranitomeya imitator</name>
    <name type="common">mimic poison frog</name>
    <dbReference type="NCBI Taxonomy" id="111125"/>
    <lineage>
        <taxon>Eukaryota</taxon>
        <taxon>Metazoa</taxon>
        <taxon>Chordata</taxon>
        <taxon>Craniata</taxon>
        <taxon>Vertebrata</taxon>
        <taxon>Euteleostomi</taxon>
        <taxon>Amphibia</taxon>
        <taxon>Batrachia</taxon>
        <taxon>Anura</taxon>
        <taxon>Neobatrachia</taxon>
        <taxon>Hyloidea</taxon>
        <taxon>Dendrobatidae</taxon>
        <taxon>Dendrobatinae</taxon>
        <taxon>Ranitomeya</taxon>
    </lineage>
</organism>
<dbReference type="Gene3D" id="2.60.300.12">
    <property type="entry name" value="HesB-like domain"/>
    <property type="match status" value="1"/>
</dbReference>
<feature type="domain" description="Core" evidence="2">
    <location>
        <begin position="45"/>
        <end position="139"/>
    </location>
</feature>
<dbReference type="SUPFAM" id="SSF89360">
    <property type="entry name" value="HesB-like domain"/>
    <property type="match status" value="1"/>
</dbReference>
<name>A0ABN9LU30_9NEOB</name>
<dbReference type="EMBL" id="CAUEEQ010032246">
    <property type="protein sequence ID" value="CAJ0950788.1"/>
    <property type="molecule type" value="Genomic_DNA"/>
</dbReference>
<evidence type="ECO:0000259" key="2">
    <source>
        <dbReference type="Pfam" id="PF01521"/>
    </source>
</evidence>